<dbReference type="EMBL" id="FN543105">
    <property type="protein sequence ID" value="CBA30374.1"/>
    <property type="molecule type" value="Genomic_DNA"/>
</dbReference>
<evidence type="ECO:0000313" key="8">
    <source>
        <dbReference type="EMBL" id="CBA30374.1"/>
    </source>
</evidence>
<feature type="binding site" evidence="6">
    <location>
        <position position="247"/>
    </location>
    <ligand>
        <name>FMN</name>
        <dbReference type="ChEBI" id="CHEBI:58210"/>
    </ligand>
</feature>
<dbReference type="GO" id="GO:0008726">
    <property type="term" value="F:alkanesulfonate monooxygenase activity"/>
    <property type="evidence" value="ECO:0007669"/>
    <property type="project" value="UniProtKB-EC"/>
</dbReference>
<keyword evidence="4 8" id="KW-0503">Monooxygenase</keyword>
<evidence type="ECO:0000256" key="4">
    <source>
        <dbReference type="ARBA" id="ARBA00023033"/>
    </source>
</evidence>
<proteinExistence type="inferred from homology"/>
<evidence type="ECO:0000259" key="7">
    <source>
        <dbReference type="Pfam" id="PF00296"/>
    </source>
</evidence>
<organism evidence="8">
    <name type="scientific">Curvibacter symbiont subsp. Hydra magnipapillata</name>
    <dbReference type="NCBI Taxonomy" id="667019"/>
    <lineage>
        <taxon>Bacteria</taxon>
        <taxon>Pseudomonadati</taxon>
        <taxon>Pseudomonadota</taxon>
        <taxon>Betaproteobacteria</taxon>
        <taxon>Burkholderiales</taxon>
        <taxon>Comamonadaceae</taxon>
        <taxon>Curvibacter</taxon>
    </lineage>
</organism>
<feature type="binding site" evidence="6">
    <location>
        <position position="122"/>
    </location>
    <ligand>
        <name>FMN</name>
        <dbReference type="ChEBI" id="CHEBI:58210"/>
    </ligand>
</feature>
<accession>C9YC94</accession>
<dbReference type="EC" id="1.14.14.5" evidence="8"/>
<feature type="binding site" evidence="6">
    <location>
        <position position="79"/>
    </location>
    <ligand>
        <name>FMN</name>
        <dbReference type="ChEBI" id="CHEBI:58210"/>
    </ligand>
</feature>
<dbReference type="PANTHER" id="PTHR30011:SF16">
    <property type="entry name" value="C2H2 FINGER DOMAIN TRANSCRIPTION FACTOR (EUROFUNG)-RELATED"/>
    <property type="match status" value="1"/>
</dbReference>
<keyword evidence="3 8" id="KW-0560">Oxidoreductase</keyword>
<comment type="similarity">
    <text evidence="5">Belongs to the NtaA/SnaA/DszA monooxygenase family.</text>
</comment>
<feature type="domain" description="Luciferase-like" evidence="7">
    <location>
        <begin position="43"/>
        <end position="410"/>
    </location>
</feature>
<dbReference type="InterPro" id="IPR036661">
    <property type="entry name" value="Luciferase-like_sf"/>
</dbReference>
<dbReference type="NCBIfam" id="TIGR03860">
    <property type="entry name" value="FMN_nitrolo"/>
    <property type="match status" value="1"/>
</dbReference>
<dbReference type="SUPFAM" id="SSF51679">
    <property type="entry name" value="Bacterial luciferase-like"/>
    <property type="match status" value="1"/>
</dbReference>
<evidence type="ECO:0000256" key="3">
    <source>
        <dbReference type="ARBA" id="ARBA00023002"/>
    </source>
</evidence>
<dbReference type="Gene3D" id="3.20.20.30">
    <property type="entry name" value="Luciferase-like domain"/>
    <property type="match status" value="1"/>
</dbReference>
<dbReference type="InterPro" id="IPR051260">
    <property type="entry name" value="Diverse_substr_monoxygenases"/>
</dbReference>
<protein>
    <submittedName>
        <fullName evidence="8">Putative monooxygenase yxeK</fullName>
        <ecNumber evidence="8">1.14.14.5</ecNumber>
    </submittedName>
</protein>
<keyword evidence="1 6" id="KW-0285">Flavoprotein</keyword>
<keyword evidence="2 6" id="KW-0288">FMN</keyword>
<reference evidence="8" key="1">
    <citation type="journal article" date="2010" name="Nature">
        <title>The Dynamic genome of Hydra.</title>
        <authorList>
            <person name="Chapman J.A."/>
            <person name="Kirkness E.F."/>
            <person name="Simakov O."/>
            <person name="Hampson S.E."/>
            <person name="Mitros T."/>
            <person name="Weinmaier T."/>
            <person name="Rattei T."/>
            <person name="Balasubramanian P.G."/>
            <person name="Borman J."/>
            <person name="Busam D."/>
            <person name="Disbennett K."/>
            <person name="Pfannkoch C."/>
            <person name="Sumin N."/>
            <person name="Sutton G."/>
            <person name="Viswanathan L."/>
            <person name="Walenz B."/>
            <person name="Goodstein D.M."/>
            <person name="Hellsten U."/>
            <person name="Kawashima T."/>
            <person name="Prochnik S.E."/>
            <person name="Putnam N.H."/>
            <person name="Shu S."/>
            <person name="Blumberg B."/>
            <person name="Dana C.E."/>
            <person name="Gee L."/>
            <person name="Kibler D.F."/>
            <person name="Law L."/>
            <person name="Lindgens D."/>
            <person name="Martinez D.E."/>
            <person name="Peng J."/>
            <person name="Wigge P.A."/>
            <person name="Bertulat B."/>
            <person name="Guder C."/>
            <person name="Nakamura Y."/>
            <person name="Ozbek S."/>
            <person name="Watanabe H."/>
            <person name="Khalturin K."/>
            <person name="Hemmrich G."/>
            <person name="Franke A."/>
            <person name="Augustin R."/>
            <person name="Fraune S."/>
            <person name="Hayakawa E."/>
            <person name="Hayakawa S."/>
            <person name="Hirose M."/>
            <person name="Hwang J."/>
            <person name="Ikeo K."/>
            <person name="Nishimiya-Fujisawa C."/>
            <person name="Ogura A."/>
            <person name="Takahashi T."/>
            <person name="Steinmetz P.R."/>
            <person name="Zhang X."/>
            <person name="Aufschnaiter R."/>
            <person name="Eder M.K."/>
            <person name="Gorny A.K."/>
            <person name="Salvenmoser W."/>
            <person name="Heimberg A.M."/>
            <person name="Wheeler B.M."/>
            <person name="Peterson K.J."/>
            <person name="Boettger A."/>
            <person name="Tischler P."/>
            <person name="Wolf A."/>
            <person name="Gojobori T."/>
            <person name="Remington K.A."/>
            <person name="Strausberg R.L."/>
            <person name="Venter J."/>
            <person name="Technau U."/>
            <person name="Hobmayer B."/>
            <person name="Bosch T.C."/>
            <person name="Holstein T.W."/>
            <person name="Fujisawa T."/>
            <person name="Bode H.R."/>
            <person name="David C.N."/>
            <person name="Rokhsar D.S."/>
            <person name="Steele R.E."/>
        </authorList>
    </citation>
    <scope>NUCLEOTIDE SEQUENCE</scope>
</reference>
<dbReference type="CDD" id="cd01095">
    <property type="entry name" value="Nitrilotriacetate_monoxgenase"/>
    <property type="match status" value="1"/>
</dbReference>
<dbReference type="InterPro" id="IPR011251">
    <property type="entry name" value="Luciferase-like_dom"/>
</dbReference>
<evidence type="ECO:0000256" key="6">
    <source>
        <dbReference type="PIRSR" id="PIRSR000337-1"/>
    </source>
</evidence>
<dbReference type="InterPro" id="IPR016215">
    <property type="entry name" value="NTA_MOA"/>
</dbReference>
<dbReference type="Pfam" id="PF00296">
    <property type="entry name" value="Bac_luciferase"/>
    <property type="match status" value="1"/>
</dbReference>
<gene>
    <name evidence="8" type="primary">yxeK</name>
    <name evidence="8" type="ORF">Csp_C23230</name>
</gene>
<evidence type="ECO:0000256" key="1">
    <source>
        <dbReference type="ARBA" id="ARBA00022630"/>
    </source>
</evidence>
<evidence type="ECO:0000256" key="5">
    <source>
        <dbReference type="ARBA" id="ARBA00033748"/>
    </source>
</evidence>
<evidence type="ECO:0000256" key="2">
    <source>
        <dbReference type="ARBA" id="ARBA00022643"/>
    </source>
</evidence>
<dbReference type="PIRSF" id="PIRSF000337">
    <property type="entry name" value="NTA_MOA"/>
    <property type="match status" value="1"/>
</dbReference>
<name>C9YC94_CURXX</name>
<feature type="binding site" evidence="6">
    <location>
        <position position="246"/>
    </location>
    <ligand>
        <name>FMN</name>
        <dbReference type="ChEBI" id="CHEBI:58210"/>
    </ligand>
</feature>
<sequence length="472" mass="52589">METGRRQHLIFHSNFHSQKGTVMSKRKLRLGAFIMATGHHIAAWRHPGAQIDSGTNIDHYIEVAKTAERGLFDQVFVADSPGLWFEGSDEAFSRQGRVSHFEPVTLWAALATATKHIGFVATASTTYEDPYLLARKFASLDHISKGRAAWNVVTTSAENVYGNFGLEKHPDPETRYERSHEFVDVVKGLWDSFEDDAFSRDPASGVYFDPAKLHTLNHVGKHLKVKGPLNIERSPQGYPVIVQAGSSEPGKELAAATAEAIFTAWTSLAEAQAFYADVKGRLAKYGRRPEQLLVLPGISPVVGRTQEEADAKWAELQKLIHPSVGLSTIAPFWPGEDLTKWDLDAPPPYIPQPPLGRNSRAHVVLELARRDKLTVRQLYEYLAGARGHWVVVGTPEKIADEIQNWFENGAADGFNVMPPVLPESLDDFVELVIPELQRRGLFRTEYEGTTLRENLGLERPANQFTVQKQKAA</sequence>
<dbReference type="AlphaFoldDB" id="C9YC94"/>
<feature type="binding site" evidence="6">
    <location>
        <position position="176"/>
    </location>
    <ligand>
        <name>FMN</name>
        <dbReference type="ChEBI" id="CHEBI:58210"/>
    </ligand>
</feature>
<dbReference type="PANTHER" id="PTHR30011">
    <property type="entry name" value="ALKANESULFONATE MONOOXYGENASE-RELATED"/>
    <property type="match status" value="1"/>
</dbReference>